<feature type="transmembrane region" description="Helical" evidence="5">
    <location>
        <begin position="137"/>
        <end position="156"/>
    </location>
</feature>
<evidence type="ECO:0000256" key="5">
    <source>
        <dbReference type="SAM" id="Phobius"/>
    </source>
</evidence>
<dbReference type="STRING" id="1586287.BBK82_19985"/>
<dbReference type="InterPro" id="IPR010920">
    <property type="entry name" value="LSM_dom_sf"/>
</dbReference>
<evidence type="ECO:0000256" key="4">
    <source>
        <dbReference type="ARBA" id="ARBA00023136"/>
    </source>
</evidence>
<keyword evidence="2 5" id="KW-0812">Transmembrane</keyword>
<dbReference type="InterPro" id="IPR006685">
    <property type="entry name" value="MscS_channel_2nd"/>
</dbReference>
<dbReference type="AlphaFoldDB" id="A0A1B2HJT7"/>
<dbReference type="Proteomes" id="UP000093053">
    <property type="component" value="Chromosome"/>
</dbReference>
<sequence length="360" mass="39445">MLFIVLGCSVVFALLVVEVVHRLVRRFTHSGKMYRPGQVFAAVLAAQISLSAYPVDAPITLHALGIALILAGAWLLSALISTLVDVSLSRIRTDVTDNRHARRVHTQVTLVRRLVLVVIGVLAVGAILMTFPGARAVGSTVLASAAVIGAVAAFSAQSLLGNLISGLQIAFSDAVRLDDVVVVEGEWGRVEDITLTYVVLHLWDDRRLVLPTSYFLKTPFENWTRTQSALLGTVEMDLDWTVPVEAMRHEMRSMLEGSDLWDGRVSVLQVTQATQGFVRVRALVSAADAGKLWDLRCLVREHLVDWVQRQHDSALPQVRTRAVNAVRRVQPQSDQHTDARVFGESADGALREQAFAGPKP</sequence>
<evidence type="ECO:0000313" key="7">
    <source>
        <dbReference type="EMBL" id="ANZ37998.1"/>
    </source>
</evidence>
<dbReference type="Gene3D" id="2.30.30.60">
    <property type="match status" value="1"/>
</dbReference>
<dbReference type="GO" id="GO:0016020">
    <property type="term" value="C:membrane"/>
    <property type="evidence" value="ECO:0007669"/>
    <property type="project" value="UniProtKB-SubCell"/>
</dbReference>
<evidence type="ECO:0000313" key="8">
    <source>
        <dbReference type="Proteomes" id="UP000093053"/>
    </source>
</evidence>
<feature type="transmembrane region" description="Helical" evidence="5">
    <location>
        <begin position="59"/>
        <end position="89"/>
    </location>
</feature>
<reference evidence="7 8" key="1">
    <citation type="submission" date="2016-07" db="EMBL/GenBank/DDBJ databases">
        <title>Complete genome sequence of the Lentzea guizhouensis DHS C013.</title>
        <authorList>
            <person name="Cao C."/>
        </authorList>
    </citation>
    <scope>NUCLEOTIDE SEQUENCE [LARGE SCALE GENOMIC DNA]</scope>
    <source>
        <strain evidence="7 8">DHS C013</strain>
    </source>
</reference>
<keyword evidence="3 5" id="KW-1133">Transmembrane helix</keyword>
<protein>
    <submittedName>
        <fullName evidence="7">Mechanosensitive ion channel protein MscS</fullName>
    </submittedName>
</protein>
<dbReference type="GO" id="GO:0055085">
    <property type="term" value="P:transmembrane transport"/>
    <property type="evidence" value="ECO:0007669"/>
    <property type="project" value="InterPro"/>
</dbReference>
<proteinExistence type="predicted"/>
<evidence type="ECO:0000256" key="2">
    <source>
        <dbReference type="ARBA" id="ARBA00022692"/>
    </source>
</evidence>
<dbReference type="Pfam" id="PF00924">
    <property type="entry name" value="MS_channel_2nd"/>
    <property type="match status" value="1"/>
</dbReference>
<evidence type="ECO:0000259" key="6">
    <source>
        <dbReference type="Pfam" id="PF00924"/>
    </source>
</evidence>
<name>A0A1B2HJT7_9PSEU</name>
<evidence type="ECO:0000256" key="3">
    <source>
        <dbReference type="ARBA" id="ARBA00022989"/>
    </source>
</evidence>
<dbReference type="Gene3D" id="1.10.287.1260">
    <property type="match status" value="1"/>
</dbReference>
<dbReference type="PANTHER" id="PTHR30566:SF25">
    <property type="entry name" value="INNER MEMBRANE PROTEIN"/>
    <property type="match status" value="1"/>
</dbReference>
<evidence type="ECO:0000256" key="1">
    <source>
        <dbReference type="ARBA" id="ARBA00004370"/>
    </source>
</evidence>
<organism evidence="7 8">
    <name type="scientific">Lentzea guizhouensis</name>
    <dbReference type="NCBI Taxonomy" id="1586287"/>
    <lineage>
        <taxon>Bacteria</taxon>
        <taxon>Bacillati</taxon>
        <taxon>Actinomycetota</taxon>
        <taxon>Actinomycetes</taxon>
        <taxon>Pseudonocardiales</taxon>
        <taxon>Pseudonocardiaceae</taxon>
        <taxon>Lentzea</taxon>
    </lineage>
</organism>
<feature type="domain" description="Mechanosensitive ion channel MscS" evidence="6">
    <location>
        <begin position="159"/>
        <end position="225"/>
    </location>
</feature>
<feature type="transmembrane region" description="Helical" evidence="5">
    <location>
        <begin position="110"/>
        <end position="131"/>
    </location>
</feature>
<dbReference type="PANTHER" id="PTHR30566">
    <property type="entry name" value="YNAI-RELATED MECHANOSENSITIVE ION CHANNEL"/>
    <property type="match status" value="1"/>
</dbReference>
<keyword evidence="4 5" id="KW-0472">Membrane</keyword>
<comment type="subcellular location">
    <subcellularLocation>
        <location evidence="1">Membrane</location>
    </subcellularLocation>
</comment>
<accession>A0A1B2HJT7</accession>
<dbReference type="RefSeq" id="WP_065916356.1">
    <property type="nucleotide sequence ID" value="NZ_CP016793.1"/>
</dbReference>
<dbReference type="InterPro" id="IPR023408">
    <property type="entry name" value="MscS_beta-dom_sf"/>
</dbReference>
<gene>
    <name evidence="7" type="ORF">BBK82_19985</name>
</gene>
<dbReference type="KEGG" id="led:BBK82_19985"/>
<dbReference type="EMBL" id="CP016793">
    <property type="protein sequence ID" value="ANZ37998.1"/>
    <property type="molecule type" value="Genomic_DNA"/>
</dbReference>
<dbReference type="SUPFAM" id="SSF50182">
    <property type="entry name" value="Sm-like ribonucleoproteins"/>
    <property type="match status" value="1"/>
</dbReference>
<keyword evidence="8" id="KW-1185">Reference proteome</keyword>